<dbReference type="InterPro" id="IPR000477">
    <property type="entry name" value="RT_dom"/>
</dbReference>
<keyword evidence="2" id="KW-0548">Nucleotidyltransferase</keyword>
<keyword evidence="1" id="KW-0808">Transferase</keyword>
<feature type="compositionally biased region" description="Acidic residues" evidence="8">
    <location>
        <begin position="632"/>
        <end position="642"/>
    </location>
</feature>
<accession>B6Q6R3</accession>
<dbReference type="PROSITE" id="PS50878">
    <property type="entry name" value="RT_POL"/>
    <property type="match status" value="1"/>
</dbReference>
<dbReference type="PANTHER" id="PTHR37984">
    <property type="entry name" value="PROTEIN CBG26694"/>
    <property type="match status" value="1"/>
</dbReference>
<dbReference type="Pfam" id="PF17919">
    <property type="entry name" value="RT_RNaseH_2"/>
    <property type="match status" value="1"/>
</dbReference>
<dbReference type="PhylomeDB" id="B6Q6R3"/>
<evidence type="ECO:0000313" key="10">
    <source>
        <dbReference type="EMBL" id="EEA28668.1"/>
    </source>
</evidence>
<evidence type="ECO:0000256" key="6">
    <source>
        <dbReference type="ARBA" id="ARBA00022918"/>
    </source>
</evidence>
<evidence type="ECO:0000256" key="4">
    <source>
        <dbReference type="ARBA" id="ARBA00022759"/>
    </source>
</evidence>
<proteinExistence type="predicted"/>
<dbReference type="CDD" id="cd09274">
    <property type="entry name" value="RNase_HI_RT_Ty3"/>
    <property type="match status" value="1"/>
</dbReference>
<dbReference type="FunFam" id="3.30.70.270:FF:000063">
    <property type="entry name" value="Zinc knuckle domaincontaining protein"/>
    <property type="match status" value="1"/>
</dbReference>
<evidence type="ECO:0000256" key="3">
    <source>
        <dbReference type="ARBA" id="ARBA00022722"/>
    </source>
</evidence>
<evidence type="ECO:0000256" key="1">
    <source>
        <dbReference type="ARBA" id="ARBA00022679"/>
    </source>
</evidence>
<dbReference type="SUPFAM" id="SSF56672">
    <property type="entry name" value="DNA/RNA polymerases"/>
    <property type="match status" value="1"/>
</dbReference>
<dbReference type="Gene3D" id="3.10.10.10">
    <property type="entry name" value="HIV Type 1 Reverse Transcriptase, subunit A, domain 1"/>
    <property type="match status" value="1"/>
</dbReference>
<dbReference type="InterPro" id="IPR043502">
    <property type="entry name" value="DNA/RNA_pol_sf"/>
</dbReference>
<keyword evidence="11" id="KW-1185">Reference proteome</keyword>
<feature type="region of interest" description="Disordered" evidence="8">
    <location>
        <begin position="1"/>
        <end position="42"/>
    </location>
</feature>
<evidence type="ECO:0000256" key="5">
    <source>
        <dbReference type="ARBA" id="ARBA00022801"/>
    </source>
</evidence>
<evidence type="ECO:0000256" key="2">
    <source>
        <dbReference type="ARBA" id="ARBA00022695"/>
    </source>
</evidence>
<evidence type="ECO:0000256" key="8">
    <source>
        <dbReference type="SAM" id="MobiDB-lite"/>
    </source>
</evidence>
<dbReference type="CDD" id="cd01647">
    <property type="entry name" value="RT_LTR"/>
    <property type="match status" value="1"/>
</dbReference>
<dbReference type="Pfam" id="PF00078">
    <property type="entry name" value="RVT_1"/>
    <property type="match status" value="1"/>
</dbReference>
<protein>
    <submittedName>
        <fullName evidence="10">Retrovirus polyprotein, putative</fullName>
    </submittedName>
</protein>
<evidence type="ECO:0000313" key="11">
    <source>
        <dbReference type="Proteomes" id="UP000001294"/>
    </source>
</evidence>
<evidence type="ECO:0000256" key="7">
    <source>
        <dbReference type="ARBA" id="ARBA00023268"/>
    </source>
</evidence>
<keyword evidence="5" id="KW-0378">Hydrolase</keyword>
<feature type="region of interest" description="Disordered" evidence="8">
    <location>
        <begin position="618"/>
        <end position="668"/>
    </location>
</feature>
<dbReference type="Proteomes" id="UP000001294">
    <property type="component" value="Unassembled WGS sequence"/>
</dbReference>
<dbReference type="PANTHER" id="PTHR37984:SF5">
    <property type="entry name" value="PROTEIN NYNRIN-LIKE"/>
    <property type="match status" value="1"/>
</dbReference>
<dbReference type="STRING" id="441960.B6Q6R3"/>
<dbReference type="OrthoDB" id="5417660at2759"/>
<sequence length="668" mass="75495">MQHLIRRPISSPAGGEISANQNPREKTSLKRPSASTNQTPGNSAAALHYTIPIASGSATTTIDAQSLTLIDSSSSAGNSPATIIAIGLSEPMATASTAYQTPLQINFVNAAALHTIIRKANDGLDLCRVTLPDIEKTLKKLEHKEPAPDLHSLVPECYHDLIDVFKAELSETLPPHGSYDHQIELRTENSLHADELRLIQAWLKANLNKHFIRPSNSAAAAPILLARKPGGGVRICVDYRGLNEITRKNRYPIPLIQETLQLLTRARYFTKLDIIAAFNKLRIAAGDEWKTAFRTRFRLFESLVMNFGLTNAPASWQNYINDILKEYLDDFVCAYMDDILIFSNSLEEHKKHVRQVLERLKANSLQCDINKCEFHTQKTTFLGLIISTEGISMDPSKVATILEWQTPRSVKDVQGFLGFANFYRRFIHGYSRIVKRLTDLTKKGLKFLWTGDCQQAFDALKTTFTTTPILKIFEWDKRCIVEVDASDYMHAPAECNHEIYDKELMAIVRAFEEWRPELQGNPHPIEVITDHKNLEYFTQKKLLNRRQARWAEFLSQFNYKLIYRSGKLGGKPDALTRRSQDWPHEPDDARTIHREQTVLQPQHLEWLSLNAIREESPDGAIFTGSGPLFLGLEEEGGEENNSEDSANQDAGIDPDHGEIDDPQEITDD</sequence>
<name>B6Q6R3_TALMQ</name>
<keyword evidence="6" id="KW-0695">RNA-directed DNA polymerase</keyword>
<organism evidence="10 11">
    <name type="scientific">Talaromyces marneffei (strain ATCC 18224 / CBS 334.59 / QM 7333)</name>
    <name type="common">Penicillium marneffei</name>
    <dbReference type="NCBI Taxonomy" id="441960"/>
    <lineage>
        <taxon>Eukaryota</taxon>
        <taxon>Fungi</taxon>
        <taxon>Dikarya</taxon>
        <taxon>Ascomycota</taxon>
        <taxon>Pezizomycotina</taxon>
        <taxon>Eurotiomycetes</taxon>
        <taxon>Eurotiomycetidae</taxon>
        <taxon>Eurotiales</taxon>
        <taxon>Trichocomaceae</taxon>
        <taxon>Talaromyces</taxon>
        <taxon>Talaromyces sect. Talaromyces</taxon>
    </lineage>
</organism>
<gene>
    <name evidence="10" type="ORF">PMAA_034660</name>
</gene>
<dbReference type="InterPro" id="IPR043128">
    <property type="entry name" value="Rev_trsase/Diguanyl_cyclase"/>
</dbReference>
<dbReference type="InterPro" id="IPR041373">
    <property type="entry name" value="RT_RNaseH"/>
</dbReference>
<dbReference type="InterPro" id="IPR050951">
    <property type="entry name" value="Retrovirus_Pol_polyprotein"/>
</dbReference>
<keyword evidence="4" id="KW-0255">Endonuclease</keyword>
<dbReference type="GO" id="GO:0003964">
    <property type="term" value="F:RNA-directed DNA polymerase activity"/>
    <property type="evidence" value="ECO:0007669"/>
    <property type="project" value="UniProtKB-KW"/>
</dbReference>
<feature type="compositionally biased region" description="Polar residues" evidence="8">
    <location>
        <begin position="33"/>
        <end position="42"/>
    </location>
</feature>
<dbReference type="GO" id="GO:0016787">
    <property type="term" value="F:hydrolase activity"/>
    <property type="evidence" value="ECO:0007669"/>
    <property type="project" value="UniProtKB-KW"/>
</dbReference>
<dbReference type="VEuPathDB" id="FungiDB:PMAA_034660"/>
<evidence type="ECO:0000259" key="9">
    <source>
        <dbReference type="PROSITE" id="PS50878"/>
    </source>
</evidence>
<dbReference type="EMBL" id="DS995899">
    <property type="protein sequence ID" value="EEA28668.1"/>
    <property type="molecule type" value="Genomic_DNA"/>
</dbReference>
<keyword evidence="7" id="KW-0511">Multifunctional enzyme</keyword>
<dbReference type="InterPro" id="IPR041577">
    <property type="entry name" value="RT_RNaseH_2"/>
</dbReference>
<feature type="domain" description="Reverse transcriptase" evidence="9">
    <location>
        <begin position="207"/>
        <end position="386"/>
    </location>
</feature>
<reference evidence="11" key="1">
    <citation type="journal article" date="2015" name="Genome Announc.">
        <title>Genome sequence of the AIDS-associated pathogen Penicillium marneffei (ATCC18224) and its near taxonomic relative Talaromyces stipitatus (ATCC10500).</title>
        <authorList>
            <person name="Nierman W.C."/>
            <person name="Fedorova-Abrams N.D."/>
            <person name="Andrianopoulos A."/>
        </authorList>
    </citation>
    <scope>NUCLEOTIDE SEQUENCE [LARGE SCALE GENOMIC DNA]</scope>
    <source>
        <strain evidence="11">ATCC 18224 / CBS 334.59 / QM 7333</strain>
    </source>
</reference>
<dbReference type="AlphaFoldDB" id="B6Q6R3"/>
<dbReference type="GO" id="GO:0004519">
    <property type="term" value="F:endonuclease activity"/>
    <property type="evidence" value="ECO:0007669"/>
    <property type="project" value="UniProtKB-KW"/>
</dbReference>
<keyword evidence="3" id="KW-0540">Nuclease</keyword>
<dbReference type="Gene3D" id="3.30.70.270">
    <property type="match status" value="2"/>
</dbReference>
<dbReference type="Pfam" id="PF17917">
    <property type="entry name" value="RT_RNaseH"/>
    <property type="match status" value="1"/>
</dbReference>
<dbReference type="HOGENOM" id="CLU_000384_33_4_1"/>